<organism evidence="10 11">
    <name type="scientific">Dekkera bruxellensis</name>
    <name type="common">Brettanomyces custersii</name>
    <dbReference type="NCBI Taxonomy" id="5007"/>
    <lineage>
        <taxon>Eukaryota</taxon>
        <taxon>Fungi</taxon>
        <taxon>Dikarya</taxon>
        <taxon>Ascomycota</taxon>
        <taxon>Saccharomycotina</taxon>
        <taxon>Pichiomycetes</taxon>
        <taxon>Pichiales</taxon>
        <taxon>Pichiaceae</taxon>
        <taxon>Brettanomyces</taxon>
    </lineage>
</organism>
<feature type="compositionally biased region" description="Basic residues" evidence="8">
    <location>
        <begin position="259"/>
        <end position="271"/>
    </location>
</feature>
<name>A0A8H6BID2_DEKBR</name>
<dbReference type="GO" id="GO:0000978">
    <property type="term" value="F:RNA polymerase II cis-regulatory region sequence-specific DNA binding"/>
    <property type="evidence" value="ECO:0007669"/>
    <property type="project" value="TreeGrafter"/>
</dbReference>
<evidence type="ECO:0000256" key="4">
    <source>
        <dbReference type="ARBA" id="ARBA00023159"/>
    </source>
</evidence>
<dbReference type="Proteomes" id="UP000568158">
    <property type="component" value="Unassembled WGS sequence"/>
</dbReference>
<comment type="similarity">
    <text evidence="7">Belongs to the NFYC/HAP5 subunit family.</text>
</comment>
<dbReference type="CDD" id="cd22908">
    <property type="entry name" value="HFD_NFYC-like"/>
    <property type="match status" value="1"/>
</dbReference>
<feature type="region of interest" description="Disordered" evidence="8">
    <location>
        <begin position="256"/>
        <end position="304"/>
    </location>
</feature>
<keyword evidence="6" id="KW-0539">Nucleus</keyword>
<evidence type="ECO:0000256" key="7">
    <source>
        <dbReference type="ARBA" id="ARBA00038129"/>
    </source>
</evidence>
<dbReference type="PANTHER" id="PTHR10252">
    <property type="entry name" value="HISTONE-LIKE TRANSCRIPTION FACTOR CCAAT-RELATED"/>
    <property type="match status" value="1"/>
</dbReference>
<keyword evidence="3" id="KW-0238">DNA-binding</keyword>
<dbReference type="GO" id="GO:0001228">
    <property type="term" value="F:DNA-binding transcription activator activity, RNA polymerase II-specific"/>
    <property type="evidence" value="ECO:0007669"/>
    <property type="project" value="TreeGrafter"/>
</dbReference>
<dbReference type="FunFam" id="1.10.20.10:FF:000017">
    <property type="entry name" value="Ccaat-binding factor complex subunit"/>
    <property type="match status" value="1"/>
</dbReference>
<feature type="region of interest" description="Disordered" evidence="8">
    <location>
        <begin position="324"/>
        <end position="423"/>
    </location>
</feature>
<evidence type="ECO:0000256" key="6">
    <source>
        <dbReference type="ARBA" id="ARBA00023242"/>
    </source>
</evidence>
<protein>
    <recommendedName>
        <fullName evidence="9">Core Histone H2A/H2B/H3 domain-containing protein</fullName>
    </recommendedName>
</protein>
<dbReference type="InterPro" id="IPR050568">
    <property type="entry name" value="Transcr_DNA_Rep_Reg"/>
</dbReference>
<proteinExistence type="inferred from homology"/>
<dbReference type="Pfam" id="PF00125">
    <property type="entry name" value="Histone"/>
    <property type="match status" value="1"/>
</dbReference>
<comment type="caution">
    <text evidence="10">The sequence shown here is derived from an EMBL/GenBank/DDBJ whole genome shotgun (WGS) entry which is preliminary data.</text>
</comment>
<feature type="compositionally biased region" description="Low complexity" evidence="8">
    <location>
        <begin position="335"/>
        <end position="387"/>
    </location>
</feature>
<gene>
    <name evidence="10" type="ORF">HII12_002499</name>
</gene>
<dbReference type="PANTHER" id="PTHR10252:SF8">
    <property type="entry name" value="NUCLEAR TRANSCRIPTION FACTOR Y SUBUNIT GAMMA"/>
    <property type="match status" value="1"/>
</dbReference>
<sequence>MDGDLDFQNYQHYEDDFNHQNYTGDNNETFNSANAAGRSQINGQKQQKTNGAGQSQVQEPGKGQIGQHQQTYLPGTNEIGVPGLESGIGLSGANVGTLSVEQQAQKNTAVQEQQEQQQQQQKSVEDQQEDEMRNPSGAFANVGQGLEGKYKNLMMQYWQDTINSIEKENYNFKNHQLPLARIKKVMKTDEDVKMISAEAPILFAKGCDIFITELTMRAWIHAEENKRRTLQKSDIAAALQKSDMFDFLIDIVPRVPEKPKRKHSRHSKHDRGHSAANPKAETSSSPSNGPGAAFASSSEASPQNFQITQPNTALPLQQPYITQGAPIWDSHDGVQQQQKDQQQQNQQQNQQQEQQEQQQLEQQHGQQQQQQQQQQRQQQQSTPQPQQGYIYNSTGVGQDGNPNGALNGSVKQEGGKFNLPYDF</sequence>
<keyword evidence="2" id="KW-0805">Transcription regulation</keyword>
<feature type="region of interest" description="Disordered" evidence="8">
    <location>
        <begin position="106"/>
        <end position="141"/>
    </location>
</feature>
<feature type="compositionally biased region" description="Polar residues" evidence="8">
    <location>
        <begin position="19"/>
        <end position="58"/>
    </location>
</feature>
<accession>A0A8H6BID2</accession>
<dbReference type="Gene3D" id="1.10.20.10">
    <property type="entry name" value="Histone, subunit A"/>
    <property type="match status" value="1"/>
</dbReference>
<feature type="domain" description="Core Histone H2A/H2B/H3" evidence="9">
    <location>
        <begin position="169"/>
        <end position="240"/>
    </location>
</feature>
<keyword evidence="5" id="KW-0804">Transcription</keyword>
<feature type="region of interest" description="Disordered" evidence="8">
    <location>
        <begin position="1"/>
        <end position="78"/>
    </location>
</feature>
<evidence type="ECO:0000256" key="3">
    <source>
        <dbReference type="ARBA" id="ARBA00023125"/>
    </source>
</evidence>
<feature type="compositionally biased region" description="Low complexity" evidence="8">
    <location>
        <begin position="110"/>
        <end position="122"/>
    </location>
</feature>
<dbReference type="EMBL" id="JABCYN010000024">
    <property type="protein sequence ID" value="KAF6012345.1"/>
    <property type="molecule type" value="Genomic_DNA"/>
</dbReference>
<evidence type="ECO:0000256" key="5">
    <source>
        <dbReference type="ARBA" id="ARBA00023163"/>
    </source>
</evidence>
<comment type="subcellular location">
    <subcellularLocation>
        <location evidence="1">Nucleus</location>
    </subcellularLocation>
</comment>
<evidence type="ECO:0000259" key="9">
    <source>
        <dbReference type="Pfam" id="PF00125"/>
    </source>
</evidence>
<dbReference type="AlphaFoldDB" id="A0A8H6BID2"/>
<feature type="compositionally biased region" description="Polar residues" evidence="8">
    <location>
        <begin position="389"/>
        <end position="410"/>
    </location>
</feature>
<evidence type="ECO:0000256" key="1">
    <source>
        <dbReference type="ARBA" id="ARBA00004123"/>
    </source>
</evidence>
<dbReference type="InterPro" id="IPR007125">
    <property type="entry name" value="H2A/H2B/H3"/>
</dbReference>
<dbReference type="GO" id="GO:0046982">
    <property type="term" value="F:protein heterodimerization activity"/>
    <property type="evidence" value="ECO:0007669"/>
    <property type="project" value="InterPro"/>
</dbReference>
<dbReference type="InterPro" id="IPR009072">
    <property type="entry name" value="Histone-fold"/>
</dbReference>
<keyword evidence="4" id="KW-0010">Activator</keyword>
<dbReference type="GO" id="GO:0016602">
    <property type="term" value="C:CCAAT-binding factor complex"/>
    <property type="evidence" value="ECO:0007669"/>
    <property type="project" value="TreeGrafter"/>
</dbReference>
<dbReference type="SUPFAM" id="SSF47113">
    <property type="entry name" value="Histone-fold"/>
    <property type="match status" value="1"/>
</dbReference>
<feature type="compositionally biased region" description="Polar residues" evidence="8">
    <location>
        <begin position="295"/>
        <end position="304"/>
    </location>
</feature>
<evidence type="ECO:0000256" key="2">
    <source>
        <dbReference type="ARBA" id="ARBA00023015"/>
    </source>
</evidence>
<evidence type="ECO:0000313" key="11">
    <source>
        <dbReference type="Proteomes" id="UP000568158"/>
    </source>
</evidence>
<reference evidence="10 11" key="1">
    <citation type="journal article" date="2020" name="Appl. Microbiol. Biotechnol.">
        <title>Targeted gene deletion in Brettanomyces bruxellensis with an expression-free CRISPR-Cas9 system.</title>
        <authorList>
            <person name="Varela C."/>
            <person name="Bartel C."/>
            <person name="Onetto C."/>
            <person name="Borneman A."/>
        </authorList>
    </citation>
    <scope>NUCLEOTIDE SEQUENCE [LARGE SCALE GENOMIC DNA]</scope>
    <source>
        <strain evidence="10 11">AWRI1613</strain>
    </source>
</reference>
<evidence type="ECO:0000256" key="8">
    <source>
        <dbReference type="SAM" id="MobiDB-lite"/>
    </source>
</evidence>
<evidence type="ECO:0000313" key="10">
    <source>
        <dbReference type="EMBL" id="KAF6012345.1"/>
    </source>
</evidence>